<name>A0A6J6VE64_9ZZZZ</name>
<protein>
    <submittedName>
        <fullName evidence="2">Unannotated protein</fullName>
    </submittedName>
</protein>
<feature type="domain" description="AbiEi antitoxin N-terminal" evidence="1">
    <location>
        <begin position="3"/>
        <end position="43"/>
    </location>
</feature>
<gene>
    <name evidence="2" type="ORF">UFOPK2761_03289</name>
</gene>
<organism evidence="2">
    <name type="scientific">freshwater metagenome</name>
    <dbReference type="NCBI Taxonomy" id="449393"/>
    <lineage>
        <taxon>unclassified sequences</taxon>
        <taxon>metagenomes</taxon>
        <taxon>ecological metagenomes</taxon>
    </lineage>
</organism>
<dbReference type="Pfam" id="PF13338">
    <property type="entry name" value="AbiEi_4"/>
    <property type="match status" value="1"/>
</dbReference>
<dbReference type="InterPro" id="IPR025159">
    <property type="entry name" value="AbiEi_N"/>
</dbReference>
<evidence type="ECO:0000313" key="2">
    <source>
        <dbReference type="EMBL" id="CAB4769253.1"/>
    </source>
</evidence>
<dbReference type="AlphaFoldDB" id="A0A6J6VE64"/>
<accession>A0A6J6VE64</accession>
<sequence>MIEHLADGHGVVLRRELVRAGVDDSTISKLRRRGTLVRLRQGVDALGERWHAADPRERHLMLAHGTWRLYDERVALSHVSGALSLGAPAHDLDLSRAHLTSLYGRGDRIRASVVHHQGAVLVDDVTRRDGRWVTSPVRTALDAASVSRHDGAICVLDWFLRFGGVTEEELQHHLARRISWPDHLDLALKVSLADGRAESVLETLLRLRMGESSLPMPELQYEVHEPSGLLVGRSDFGWRGRALGEADGNEKYHRFRRPGESIAQMVMREKRREDRMRELTGLPMIRFVWADLYRWSQTASRLERVLLRQAA</sequence>
<evidence type="ECO:0000259" key="1">
    <source>
        <dbReference type="Pfam" id="PF13338"/>
    </source>
</evidence>
<proteinExistence type="predicted"/>
<reference evidence="2" key="1">
    <citation type="submission" date="2020-05" db="EMBL/GenBank/DDBJ databases">
        <authorList>
            <person name="Chiriac C."/>
            <person name="Salcher M."/>
            <person name="Ghai R."/>
            <person name="Kavagutti S V."/>
        </authorList>
    </citation>
    <scope>NUCLEOTIDE SEQUENCE</scope>
</reference>
<dbReference type="EMBL" id="CAEZYQ010000043">
    <property type="protein sequence ID" value="CAB4769253.1"/>
    <property type="molecule type" value="Genomic_DNA"/>
</dbReference>